<dbReference type="Proteomes" id="UP000044602">
    <property type="component" value="Unassembled WGS sequence"/>
</dbReference>
<evidence type="ECO:0000256" key="12">
    <source>
        <dbReference type="PROSITE-ProRule" id="PRU00221"/>
    </source>
</evidence>
<dbReference type="HAMAP" id="MF_03141">
    <property type="entry name" value="lis1"/>
    <property type="match status" value="1"/>
</dbReference>
<gene>
    <name evidence="11" type="primary">PAC1</name>
    <name evidence="11" type="synonym">LIS1</name>
    <name evidence="14" type="ORF">BN1708_009774</name>
</gene>
<dbReference type="InterPro" id="IPR020472">
    <property type="entry name" value="WD40_PAC1"/>
</dbReference>
<dbReference type="GO" id="GO:0051301">
    <property type="term" value="P:cell division"/>
    <property type="evidence" value="ECO:0007669"/>
    <property type="project" value="UniProtKB-KW"/>
</dbReference>
<evidence type="ECO:0000256" key="5">
    <source>
        <dbReference type="ARBA" id="ARBA00022701"/>
    </source>
</evidence>
<dbReference type="GO" id="GO:0005875">
    <property type="term" value="C:microtubule associated complex"/>
    <property type="evidence" value="ECO:0007669"/>
    <property type="project" value="UniProtKB-UniRule"/>
</dbReference>
<keyword evidence="10 11" id="KW-0131">Cell cycle</keyword>
<dbReference type="PROSITE" id="PS50294">
    <property type="entry name" value="WD_REPEATS_REGION"/>
    <property type="match status" value="4"/>
</dbReference>
<dbReference type="InterPro" id="IPR017252">
    <property type="entry name" value="Dynein_regulator_LIS1"/>
</dbReference>
<keyword evidence="4 11" id="KW-0132">Cell division</keyword>
<dbReference type="Pfam" id="PF00400">
    <property type="entry name" value="WD40"/>
    <property type="match status" value="5"/>
</dbReference>
<sequence>MSQILTPRQAEELHAIIAYLSSSGLPSTATALRQELNIGDTFDDATSKKYEGLLEKKWTSVVRLQKKIMELETRVASLQSEIDNATPTSLSRRNQDPSAWLPRAQARHTLQSHREPVTCVAFHPVFSSLASGSDDYTIKIWDWELGELERTIKGHTNAVLDVDFAVGSGAAGAPSSGNLLVSASRDKTLRIWDVSTGYCLKTLRGHADWVRDAYPSPDGRFLLSVSDDRMGRLWDISAATPETKLTLVGHEHVVLCCALAPATAYPHLAPLAGLKKAPPASSGTEFMATGGRDKTIRLWDGRGNCIKVLVGHDNWVRDLVFHPGGKYLISASDDYTLRCWDLTQEGKCVRTVQGVHGHFVSCLRWAPSIIREDASANGLGENGANGTPSKSAAAPATTEQIRCVIATGSVDMKVRVFAN</sequence>
<dbReference type="STRING" id="100787.A0A0G4KKK1"/>
<dbReference type="InterPro" id="IPR019775">
    <property type="entry name" value="WD40_repeat_CS"/>
</dbReference>
<dbReference type="SUPFAM" id="SSF50978">
    <property type="entry name" value="WD40 repeat-like"/>
    <property type="match status" value="1"/>
</dbReference>
<feature type="repeat" description="WD" evidence="12">
    <location>
        <begin position="309"/>
        <end position="342"/>
    </location>
</feature>
<evidence type="ECO:0000313" key="15">
    <source>
        <dbReference type="Proteomes" id="UP000044602"/>
    </source>
</evidence>
<feature type="repeat" description="WD" evidence="12">
    <location>
        <begin position="203"/>
        <end position="244"/>
    </location>
</feature>
<keyword evidence="7 11" id="KW-0498">Mitosis</keyword>
<name>A0A0G4KKK1_VERLO</name>
<dbReference type="GO" id="GO:0000132">
    <property type="term" value="P:establishment of mitotic spindle orientation"/>
    <property type="evidence" value="ECO:0007669"/>
    <property type="project" value="UniProtKB-UniRule"/>
</dbReference>
<keyword evidence="15" id="KW-1185">Reference proteome</keyword>
<comment type="function">
    <text evidence="11">Positively regulates the activity of the minus-end directed microtubule motor protein dynein. May enhance dynein-mediated microtubule sliding by targeting dynein to the microtubule plus end. Required for nuclear migration during vegetative growth as well as development. Required for retrograde early endosome (EE) transport from the hyphal tip. Required for localization of dynein to the mitotic spindle poles. Recruits additional proteins to the dynein complex at SPBs.</text>
</comment>
<feature type="repeat" description="WD" evidence="12">
    <location>
        <begin position="110"/>
        <end position="151"/>
    </location>
</feature>
<comment type="subcellular location">
    <subcellularLocation>
        <location evidence="11">Cytoplasm</location>
        <location evidence="11">Cytoskeleton</location>
    </subcellularLocation>
    <subcellularLocation>
        <location evidence="11">Cytoplasm</location>
        <location evidence="11">Cytoskeleton</location>
        <location evidence="11">Spindle pole</location>
    </subcellularLocation>
    <text evidence="11">Localizes to the plus ends of microtubules at the hyphal tip and the mitotic spindle poles.</text>
</comment>
<dbReference type="Gene3D" id="1.20.960.30">
    <property type="match status" value="1"/>
</dbReference>
<dbReference type="GO" id="GO:0005874">
    <property type="term" value="C:microtubule"/>
    <property type="evidence" value="ECO:0007669"/>
    <property type="project" value="UniProtKB-KW"/>
</dbReference>
<dbReference type="Pfam" id="PF24951">
    <property type="entry name" value="LisH_PAC1"/>
    <property type="match status" value="1"/>
</dbReference>
<organism evidence="14 15">
    <name type="scientific">Verticillium longisporum</name>
    <name type="common">Verticillium dahliae var. longisporum</name>
    <dbReference type="NCBI Taxonomy" id="100787"/>
    <lineage>
        <taxon>Eukaryota</taxon>
        <taxon>Fungi</taxon>
        <taxon>Dikarya</taxon>
        <taxon>Ascomycota</taxon>
        <taxon>Pezizomycotina</taxon>
        <taxon>Sordariomycetes</taxon>
        <taxon>Hypocreomycetidae</taxon>
        <taxon>Glomerellales</taxon>
        <taxon>Plectosphaerellaceae</taxon>
        <taxon>Verticillium</taxon>
    </lineage>
</organism>
<dbReference type="GO" id="GO:0051012">
    <property type="term" value="P:microtubule sliding"/>
    <property type="evidence" value="ECO:0007669"/>
    <property type="project" value="UniProtKB-UniRule"/>
</dbReference>
<evidence type="ECO:0000256" key="6">
    <source>
        <dbReference type="ARBA" id="ARBA00022737"/>
    </source>
</evidence>
<dbReference type="InterPro" id="IPR015943">
    <property type="entry name" value="WD40/YVTN_repeat-like_dom_sf"/>
</dbReference>
<evidence type="ECO:0000256" key="3">
    <source>
        <dbReference type="ARBA" id="ARBA00022574"/>
    </source>
</evidence>
<keyword evidence="9 11" id="KW-0206">Cytoskeleton</keyword>
<reference evidence="14 15" key="1">
    <citation type="submission" date="2015-05" db="EMBL/GenBank/DDBJ databases">
        <authorList>
            <person name="Wang D.B."/>
            <person name="Wang M."/>
        </authorList>
    </citation>
    <scope>NUCLEOTIDE SEQUENCE [LARGE SCALE GENOMIC DNA]</scope>
    <source>
        <strain evidence="14">VL1</strain>
    </source>
</reference>
<keyword evidence="8 11" id="KW-0175">Coiled coil</keyword>
<dbReference type="CDD" id="cd00200">
    <property type="entry name" value="WD40"/>
    <property type="match status" value="1"/>
</dbReference>
<dbReference type="PROSITE" id="PS50082">
    <property type="entry name" value="WD_REPEATS_2"/>
    <property type="match status" value="5"/>
</dbReference>
<comment type="similarity">
    <text evidence="11">Belongs to the WD repeat LIS1/nudF family.</text>
</comment>
<dbReference type="GO" id="GO:0005737">
    <property type="term" value="C:cytoplasm"/>
    <property type="evidence" value="ECO:0007669"/>
    <property type="project" value="UniProtKB-UniRule"/>
</dbReference>
<dbReference type="Gene3D" id="2.130.10.10">
    <property type="entry name" value="YVTN repeat-like/Quinoprotein amine dehydrogenase"/>
    <property type="match status" value="1"/>
</dbReference>
<keyword evidence="5 11" id="KW-0493">Microtubule</keyword>
<keyword evidence="3 12" id="KW-0853">WD repeat</keyword>
<dbReference type="InterPro" id="IPR056795">
    <property type="entry name" value="PAC1-like_LisH-like_dom"/>
</dbReference>
<dbReference type="PRINTS" id="PR00320">
    <property type="entry name" value="GPROTEINBRPT"/>
</dbReference>
<keyword evidence="2 11" id="KW-0963">Cytoplasm</keyword>
<proteinExistence type="inferred from homology"/>
<comment type="subunit">
    <text evidence="11">Self-associates. Interacts with NDL1 and dynein.</text>
</comment>
<protein>
    <recommendedName>
        <fullName evidence="11">Nuclear distribution protein PAC1</fullName>
    </recommendedName>
    <alternativeName>
        <fullName evidence="11">Lissencephaly-1 homolog</fullName>
        <shortName evidence="11">LIS-1</shortName>
    </alternativeName>
    <alternativeName>
        <fullName evidence="11">nudF homolog</fullName>
    </alternativeName>
</protein>
<evidence type="ECO:0000256" key="1">
    <source>
        <dbReference type="ARBA" id="ARBA00022448"/>
    </source>
</evidence>
<dbReference type="SUPFAM" id="SSF109925">
    <property type="entry name" value="Lissencephaly-1 protein (Lis-1, PAF-AH alpha) N-terminal domain"/>
    <property type="match status" value="1"/>
</dbReference>
<dbReference type="FunFam" id="1.20.960.30:FF:000002">
    <property type="entry name" value="Platelet-activating factor acetylhydrolase ib"/>
    <property type="match status" value="1"/>
</dbReference>
<evidence type="ECO:0000256" key="7">
    <source>
        <dbReference type="ARBA" id="ARBA00022776"/>
    </source>
</evidence>
<dbReference type="InterPro" id="IPR037190">
    <property type="entry name" value="LIS1_N"/>
</dbReference>
<keyword evidence="1 11" id="KW-0813">Transport</keyword>
<dbReference type="PROSITE" id="PS00678">
    <property type="entry name" value="WD_REPEATS_1"/>
    <property type="match status" value="1"/>
</dbReference>
<keyword evidence="6" id="KW-0677">Repeat</keyword>
<evidence type="ECO:0000256" key="8">
    <source>
        <dbReference type="ARBA" id="ARBA00023054"/>
    </source>
</evidence>
<dbReference type="EMBL" id="CVQH01002002">
    <property type="protein sequence ID" value="CRK07932.1"/>
    <property type="molecule type" value="Genomic_DNA"/>
</dbReference>
<dbReference type="InterPro" id="IPR050349">
    <property type="entry name" value="WD_LIS1/nudF_dynein_reg"/>
</dbReference>
<evidence type="ECO:0000256" key="9">
    <source>
        <dbReference type="ARBA" id="ARBA00023212"/>
    </source>
</evidence>
<dbReference type="PIRSF" id="PIRSF037647">
    <property type="entry name" value="Dynein_regulator_Lis1"/>
    <property type="match status" value="1"/>
</dbReference>
<evidence type="ECO:0000256" key="2">
    <source>
        <dbReference type="ARBA" id="ARBA00022490"/>
    </source>
</evidence>
<accession>A0A0G4KKK1</accession>
<dbReference type="InterPro" id="IPR001680">
    <property type="entry name" value="WD40_rpt"/>
</dbReference>
<dbReference type="GO" id="GO:0070840">
    <property type="term" value="F:dynein complex binding"/>
    <property type="evidence" value="ECO:0007669"/>
    <property type="project" value="UniProtKB-UniRule"/>
</dbReference>
<evidence type="ECO:0000313" key="14">
    <source>
        <dbReference type="EMBL" id="CRK07932.1"/>
    </source>
</evidence>
<dbReference type="AlphaFoldDB" id="A0A0G4KKK1"/>
<evidence type="ECO:0000256" key="10">
    <source>
        <dbReference type="ARBA" id="ARBA00023306"/>
    </source>
</evidence>
<feature type="repeat" description="WD" evidence="12">
    <location>
        <begin position="286"/>
        <end position="300"/>
    </location>
</feature>
<dbReference type="GO" id="GO:0000922">
    <property type="term" value="C:spindle pole"/>
    <property type="evidence" value="ECO:0007669"/>
    <property type="project" value="UniProtKB-SubCell"/>
</dbReference>
<evidence type="ECO:0000259" key="13">
    <source>
        <dbReference type="Pfam" id="PF24951"/>
    </source>
</evidence>
<dbReference type="InterPro" id="IPR036322">
    <property type="entry name" value="WD40_repeat_dom_sf"/>
</dbReference>
<feature type="repeat" description="WD" evidence="12">
    <location>
        <begin position="152"/>
        <end position="202"/>
    </location>
</feature>
<evidence type="ECO:0000256" key="11">
    <source>
        <dbReference type="HAMAP-Rule" id="MF_03141"/>
    </source>
</evidence>
<dbReference type="SMART" id="SM00320">
    <property type="entry name" value="WD40"/>
    <property type="match status" value="6"/>
</dbReference>
<feature type="domain" description="PAC1-like LisH-like dimerisation" evidence="13">
    <location>
        <begin position="7"/>
        <end position="41"/>
    </location>
</feature>
<dbReference type="PANTHER" id="PTHR44129">
    <property type="entry name" value="WD REPEAT-CONTAINING PROTEIN POP1"/>
    <property type="match status" value="1"/>
</dbReference>
<evidence type="ECO:0000256" key="4">
    <source>
        <dbReference type="ARBA" id="ARBA00022618"/>
    </source>
</evidence>